<feature type="region of interest" description="Disordered" evidence="5">
    <location>
        <begin position="1"/>
        <end position="61"/>
    </location>
</feature>
<organism evidence="6 7">
    <name type="scientific">Halobacillus salinus</name>
    <dbReference type="NCBI Taxonomy" id="192814"/>
    <lineage>
        <taxon>Bacteria</taxon>
        <taxon>Bacillati</taxon>
        <taxon>Bacillota</taxon>
        <taxon>Bacilli</taxon>
        <taxon>Bacillales</taxon>
        <taxon>Bacillaceae</taxon>
        <taxon>Halobacillus</taxon>
    </lineage>
</organism>
<reference evidence="6 7" key="1">
    <citation type="journal article" date="2003" name="Int. J. Syst. Evol. Microbiol.">
        <title>Halobacillus salinus sp. nov., isolated from a salt lake on the coast of the East Sea in Korea.</title>
        <authorList>
            <person name="Yoon J.H."/>
            <person name="Kang K.H."/>
            <person name="Park Y.H."/>
        </authorList>
    </citation>
    <scope>NUCLEOTIDE SEQUENCE [LARGE SCALE GENOMIC DNA]</scope>
    <source>
        <strain evidence="6 7">HSL-3</strain>
    </source>
</reference>
<protein>
    <recommendedName>
        <fullName evidence="2">Small, acid-soluble spore protein gamma-type</fullName>
    </recommendedName>
</protein>
<name>A0A4Z0GU97_9BACI</name>
<evidence type="ECO:0000256" key="5">
    <source>
        <dbReference type="SAM" id="MobiDB-lite"/>
    </source>
</evidence>
<evidence type="ECO:0000313" key="6">
    <source>
        <dbReference type="EMBL" id="TGB00684.1"/>
    </source>
</evidence>
<dbReference type="EMBL" id="SRJC01000012">
    <property type="protein sequence ID" value="TGB00684.1"/>
    <property type="molecule type" value="Genomic_DNA"/>
</dbReference>
<evidence type="ECO:0000256" key="2">
    <source>
        <dbReference type="ARBA" id="ARBA00014721"/>
    </source>
</evidence>
<evidence type="ECO:0000256" key="4">
    <source>
        <dbReference type="ARBA" id="ARBA00022969"/>
    </source>
</evidence>
<dbReference type="GO" id="GO:0030435">
    <property type="term" value="P:sporulation resulting in formation of a cellular spore"/>
    <property type="evidence" value="ECO:0007669"/>
    <property type="project" value="UniProtKB-KW"/>
</dbReference>
<keyword evidence="7" id="KW-1185">Reference proteome</keyword>
<gene>
    <name evidence="6" type="ORF">E4663_19390</name>
</gene>
<evidence type="ECO:0000256" key="3">
    <source>
        <dbReference type="ARBA" id="ARBA00022737"/>
    </source>
</evidence>
<feature type="compositionally biased region" description="Low complexity" evidence="5">
    <location>
        <begin position="21"/>
        <end position="38"/>
    </location>
</feature>
<keyword evidence="4" id="KW-0749">Sporulation</keyword>
<dbReference type="Pfam" id="PF04259">
    <property type="entry name" value="SASP_gamma"/>
    <property type="match status" value="1"/>
</dbReference>
<dbReference type="NCBIfam" id="TIGR01442">
    <property type="entry name" value="SASP_gamma"/>
    <property type="match status" value="1"/>
</dbReference>
<feature type="compositionally biased region" description="Polar residues" evidence="5">
    <location>
        <begin position="52"/>
        <end position="61"/>
    </location>
</feature>
<dbReference type="AlphaFoldDB" id="A0A4Z0GU97"/>
<comment type="similarity">
    <text evidence="1">Belongs to the gamma-type SASP family.</text>
</comment>
<evidence type="ECO:0000313" key="7">
    <source>
        <dbReference type="Proteomes" id="UP000297982"/>
    </source>
</evidence>
<keyword evidence="3" id="KW-0677">Repeat</keyword>
<sequence>MAKQPKQAGKTAAGTDKQHVKQQNQQAAQGKGQQQYGAEFAAQTDAQHVKEQNQQSQAKKK</sequence>
<dbReference type="Proteomes" id="UP000297982">
    <property type="component" value="Unassembled WGS sequence"/>
</dbReference>
<evidence type="ECO:0000256" key="1">
    <source>
        <dbReference type="ARBA" id="ARBA00006710"/>
    </source>
</evidence>
<comment type="caution">
    <text evidence="6">The sequence shown here is derived from an EMBL/GenBank/DDBJ whole genome shotgun (WGS) entry which is preliminary data.</text>
</comment>
<dbReference type="STRING" id="192814.GCA_900166575_03614"/>
<proteinExistence type="inferred from homology"/>
<dbReference type="InterPro" id="IPR006341">
    <property type="entry name" value="Spore_gamma"/>
</dbReference>
<dbReference type="RefSeq" id="WP_079478421.1">
    <property type="nucleotide sequence ID" value="NZ_FVYZ01000003.1"/>
</dbReference>
<accession>A0A4Z0GU97</accession>